<dbReference type="OrthoDB" id="51502at2157"/>
<dbReference type="Proteomes" id="UP000011523">
    <property type="component" value="Unassembled WGS sequence"/>
</dbReference>
<dbReference type="PANTHER" id="PTHR34236">
    <property type="entry name" value="DIMETHYL SULFOXIDE REDUCTASE TRANSCRIPTIONAL ACTIVATOR"/>
    <property type="match status" value="1"/>
</dbReference>
<feature type="domain" description="DmsR-like N-terminal" evidence="5">
    <location>
        <begin position="26"/>
        <end position="143"/>
    </location>
</feature>
<protein>
    <submittedName>
        <fullName evidence="6">Bacterio-opsin activator HTH domain-containing protein</fullName>
    </submittedName>
</protein>
<evidence type="ECO:0000256" key="2">
    <source>
        <dbReference type="ARBA" id="ARBA00023163"/>
    </source>
</evidence>
<dbReference type="EMBL" id="AOJD01000079">
    <property type="protein sequence ID" value="ELZ32884.1"/>
    <property type="molecule type" value="Genomic_DNA"/>
</dbReference>
<evidence type="ECO:0000256" key="3">
    <source>
        <dbReference type="SAM" id="MobiDB-lite"/>
    </source>
</evidence>
<feature type="domain" description="HTH bat-type" evidence="4">
    <location>
        <begin position="162"/>
        <end position="213"/>
    </location>
</feature>
<feature type="compositionally biased region" description="Basic and acidic residues" evidence="3">
    <location>
        <begin position="56"/>
        <end position="68"/>
    </location>
</feature>
<keyword evidence="2" id="KW-0804">Transcription</keyword>
<comment type="caution">
    <text evidence="6">The sequence shown here is derived from an EMBL/GenBank/DDBJ whole genome shotgun (WGS) entry which is preliminary data.</text>
</comment>
<evidence type="ECO:0000259" key="5">
    <source>
        <dbReference type="Pfam" id="PF24277"/>
    </source>
</evidence>
<evidence type="ECO:0000256" key="1">
    <source>
        <dbReference type="ARBA" id="ARBA00023015"/>
    </source>
</evidence>
<keyword evidence="7" id="KW-1185">Reference proteome</keyword>
<dbReference type="PANTHER" id="PTHR34236:SF1">
    <property type="entry name" value="DIMETHYL SULFOXIDE REDUCTASE TRANSCRIPTIONAL ACTIVATOR"/>
    <property type="match status" value="1"/>
</dbReference>
<dbReference type="InterPro" id="IPR007050">
    <property type="entry name" value="HTH_bacterioopsin"/>
</dbReference>
<organism evidence="6 7">
    <name type="scientific">Halorubrum tebenquichense DSM 14210</name>
    <dbReference type="NCBI Taxonomy" id="1227485"/>
    <lineage>
        <taxon>Archaea</taxon>
        <taxon>Methanobacteriati</taxon>
        <taxon>Methanobacteriota</taxon>
        <taxon>Stenosarchaea group</taxon>
        <taxon>Halobacteria</taxon>
        <taxon>Halobacteriales</taxon>
        <taxon>Haloferacaceae</taxon>
        <taxon>Halorubrum</taxon>
    </lineage>
</organism>
<evidence type="ECO:0000313" key="7">
    <source>
        <dbReference type="Proteomes" id="UP000011523"/>
    </source>
</evidence>
<dbReference type="Pfam" id="PF24277">
    <property type="entry name" value="DmsR_N"/>
    <property type="match status" value="1"/>
</dbReference>
<reference evidence="6 7" key="1">
    <citation type="journal article" date="2014" name="PLoS Genet.">
        <title>Phylogenetically driven sequencing of extremely halophilic archaea reveals strategies for static and dynamic osmo-response.</title>
        <authorList>
            <person name="Becker E.A."/>
            <person name="Seitzer P.M."/>
            <person name="Tritt A."/>
            <person name="Larsen D."/>
            <person name="Krusor M."/>
            <person name="Yao A.I."/>
            <person name="Wu D."/>
            <person name="Madern D."/>
            <person name="Eisen J.A."/>
            <person name="Darling A.E."/>
            <person name="Facciotti M.T."/>
        </authorList>
    </citation>
    <scope>NUCLEOTIDE SEQUENCE [LARGE SCALE GENOMIC DNA]</scope>
    <source>
        <strain evidence="6 7">DSM 14210</strain>
    </source>
</reference>
<dbReference type="InterPro" id="IPR056433">
    <property type="entry name" value="DmsR-like_N"/>
</dbReference>
<dbReference type="PATRIC" id="fig|1227485.3.peg.3015"/>
<accession>M0DFD8</accession>
<gene>
    <name evidence="6" type="ORF">C472_15404</name>
</gene>
<dbReference type="RefSeq" id="WP_006630714.1">
    <property type="nucleotide sequence ID" value="NZ_AOJD01000079.1"/>
</dbReference>
<feature type="region of interest" description="Disordered" evidence="3">
    <location>
        <begin position="43"/>
        <end position="74"/>
    </location>
</feature>
<evidence type="ECO:0000313" key="6">
    <source>
        <dbReference type="EMBL" id="ELZ32884.1"/>
    </source>
</evidence>
<dbReference type="Pfam" id="PF04967">
    <property type="entry name" value="HTH_10"/>
    <property type="match status" value="1"/>
</dbReference>
<dbReference type="AlphaFoldDB" id="M0DFD8"/>
<keyword evidence="1" id="KW-0805">Transcription regulation</keyword>
<name>M0DFD8_9EURY</name>
<evidence type="ECO:0000259" key="4">
    <source>
        <dbReference type="Pfam" id="PF04967"/>
    </source>
</evidence>
<proteinExistence type="predicted"/>
<sequence length="218" mass="23903">MGLTERSSTGEDDGTEETRRLYVEFELSASGAVACPVEDLGRDADRIDRQSSGGECHTEATREPHDKTAAGPGDAEIRHTKTEITSECYCPIFFEYDCIPKITDVTDEAVVIEAFLPDRDRLSALIDDLREATDEISLRRLTRIDSVDGDRSNRVTLDLSTLTEIEQETAAMAVASGYYETPRATSVGELAAELDITKSAMSQRLNSVESKLALAAFQ</sequence>